<dbReference type="HAMAP" id="MF_00676">
    <property type="entry name" value="UPF0260"/>
    <property type="match status" value="1"/>
</dbReference>
<sequence>MPQPASPFWRTKRLQDMTTAEWESLCDGCGRCCLHKLRDEETDALEYTNVSCRMLDITTCACKDYPNRAREVPDCISLTPDALAEIDWLPPSCAYRLVAEHRDLPAWHPLVTGNPDTTRLAGASAAGRIISEVDAGPLEHHIVTWPSQWPGRSAR</sequence>
<dbReference type="NCBIfam" id="NF003507">
    <property type="entry name" value="PRK05170.2-5"/>
    <property type="match status" value="1"/>
</dbReference>
<comment type="caution">
    <text evidence="2">The sequence shown here is derived from an EMBL/GenBank/DDBJ whole genome shotgun (WGS) entry which is preliminary data.</text>
</comment>
<protein>
    <recommendedName>
        <fullName evidence="1">UPF0260 protein SIL87_08795</fullName>
    </recommendedName>
</protein>
<dbReference type="Pfam" id="PF03692">
    <property type="entry name" value="CxxCxxCC"/>
    <property type="match status" value="1"/>
</dbReference>
<evidence type="ECO:0000313" key="2">
    <source>
        <dbReference type="EMBL" id="MDX5930858.1"/>
    </source>
</evidence>
<dbReference type="Proteomes" id="UP001279553">
    <property type="component" value="Unassembled WGS sequence"/>
</dbReference>
<accession>A0AAW9DR27</accession>
<comment type="similarity">
    <text evidence="1">Belongs to the UPF0260 family.</text>
</comment>
<name>A0AAW9DR27_ACIAO</name>
<dbReference type="EMBL" id="JAWXYB010000018">
    <property type="protein sequence ID" value="MDX5930858.1"/>
    <property type="molecule type" value="Genomic_DNA"/>
</dbReference>
<gene>
    <name evidence="2" type="ORF">SIL87_08795</name>
</gene>
<dbReference type="RefSeq" id="WP_319613784.1">
    <property type="nucleotide sequence ID" value="NZ_JAWXYB010000018.1"/>
</dbReference>
<evidence type="ECO:0000256" key="1">
    <source>
        <dbReference type="HAMAP-Rule" id="MF_00676"/>
    </source>
</evidence>
<dbReference type="AlphaFoldDB" id="A0AAW9DR27"/>
<dbReference type="PIRSF" id="PIRSF006173">
    <property type="entry name" value="UCP006173"/>
    <property type="match status" value="1"/>
</dbReference>
<dbReference type="PANTHER" id="PTHR37421">
    <property type="entry name" value="UPF0260 PROTEIN YCGN"/>
    <property type="match status" value="1"/>
</dbReference>
<organism evidence="2 3">
    <name type="scientific">Acidiphilium acidophilum</name>
    <name type="common">Thiobacillus acidophilus</name>
    <dbReference type="NCBI Taxonomy" id="76588"/>
    <lineage>
        <taxon>Bacteria</taxon>
        <taxon>Pseudomonadati</taxon>
        <taxon>Pseudomonadota</taxon>
        <taxon>Alphaproteobacteria</taxon>
        <taxon>Acetobacterales</taxon>
        <taxon>Acidocellaceae</taxon>
        <taxon>Acidiphilium</taxon>
    </lineage>
</organism>
<keyword evidence="3" id="KW-1185">Reference proteome</keyword>
<dbReference type="NCBIfam" id="NF003501">
    <property type="entry name" value="PRK05170.1-5"/>
    <property type="match status" value="1"/>
</dbReference>
<dbReference type="PANTHER" id="PTHR37421:SF1">
    <property type="entry name" value="UPF0260 PROTEIN YCGN"/>
    <property type="match status" value="1"/>
</dbReference>
<reference evidence="2 3" key="1">
    <citation type="submission" date="2023-11" db="EMBL/GenBank/DDBJ databases">
        <title>MicrobeMod: A computational toolkit for identifying prokaryotic methylation and restriction-modification with nanopore sequencing.</title>
        <authorList>
            <person name="Crits-Christoph A."/>
            <person name="Kang S.C."/>
            <person name="Lee H."/>
            <person name="Ostrov N."/>
        </authorList>
    </citation>
    <scope>NUCLEOTIDE SEQUENCE [LARGE SCALE GENOMIC DNA]</scope>
    <source>
        <strain evidence="2 3">DSMZ 700</strain>
    </source>
</reference>
<dbReference type="InterPro" id="IPR008228">
    <property type="entry name" value="UCP006173"/>
</dbReference>
<dbReference type="InterPro" id="IPR005358">
    <property type="entry name" value="Puta_zinc/iron-chelating_dom"/>
</dbReference>
<evidence type="ECO:0000313" key="3">
    <source>
        <dbReference type="Proteomes" id="UP001279553"/>
    </source>
</evidence>
<proteinExistence type="inferred from homology"/>